<feature type="region of interest" description="Disordered" evidence="5">
    <location>
        <begin position="232"/>
        <end position="252"/>
    </location>
</feature>
<dbReference type="GO" id="GO:0031201">
    <property type="term" value="C:SNARE complex"/>
    <property type="evidence" value="ECO:0007669"/>
    <property type="project" value="InterPro"/>
</dbReference>
<evidence type="ECO:0000256" key="1">
    <source>
        <dbReference type="ARBA" id="ARBA00004370"/>
    </source>
</evidence>
<gene>
    <name evidence="7" type="ORF">AB1Y20_003424</name>
</gene>
<reference evidence="7 8" key="1">
    <citation type="journal article" date="2024" name="Science">
        <title>Giant polyketide synthase enzymes in the biosynthesis of giant marine polyether toxins.</title>
        <authorList>
            <person name="Fallon T.R."/>
            <person name="Shende V.V."/>
            <person name="Wierzbicki I.H."/>
            <person name="Pendleton A.L."/>
            <person name="Watervoot N.F."/>
            <person name="Auber R.P."/>
            <person name="Gonzalez D.J."/>
            <person name="Wisecaver J.H."/>
            <person name="Moore B.S."/>
        </authorList>
    </citation>
    <scope>NUCLEOTIDE SEQUENCE [LARGE SCALE GENOMIC DNA]</scope>
    <source>
        <strain evidence="7 8">12B1</strain>
    </source>
</reference>
<comment type="subcellular location">
    <subcellularLocation>
        <location evidence="1">Membrane</location>
    </subcellularLocation>
</comment>
<sequence>MQARSFGEWGGADSGSRARPSSTIGQGTRLGDTADFTRPASNSSAYAPAWGSSVQELEAKTERHKAAIEASQQRMLRLAQSAEQTGAATLAELHSQREALHRIRKDQDHIDANLQSADWLLRGMESWGGALKNAWSSWWEADTANSQPAEEKARTNHEPVATSACSAAPAAPACAPHDRTNDGAPAQQDSADAMKQLSQLVTGLKVQAEQMHSEIASQSSVLDSALETADKHGQRVRANAERTTALSKGSWF</sequence>
<evidence type="ECO:0000256" key="4">
    <source>
        <dbReference type="ARBA" id="ARBA00023136"/>
    </source>
</evidence>
<dbReference type="GO" id="GO:0005484">
    <property type="term" value="F:SNAP receptor activity"/>
    <property type="evidence" value="ECO:0007669"/>
    <property type="project" value="InterPro"/>
</dbReference>
<feature type="region of interest" description="Disordered" evidence="5">
    <location>
        <begin position="1"/>
        <end position="47"/>
    </location>
</feature>
<dbReference type="PANTHER" id="PTHR19305">
    <property type="entry name" value="SYNAPTOSOMAL ASSOCIATED PROTEIN"/>
    <property type="match status" value="1"/>
</dbReference>
<proteinExistence type="inferred from homology"/>
<name>A0AB34JBK1_PRYPA</name>
<evidence type="ECO:0000256" key="5">
    <source>
        <dbReference type="SAM" id="MobiDB-lite"/>
    </source>
</evidence>
<feature type="compositionally biased region" description="Polar residues" evidence="5">
    <location>
        <begin position="241"/>
        <end position="252"/>
    </location>
</feature>
<evidence type="ECO:0000313" key="8">
    <source>
        <dbReference type="Proteomes" id="UP001515480"/>
    </source>
</evidence>
<keyword evidence="3" id="KW-0813">Transport</keyword>
<dbReference type="PANTHER" id="PTHR19305:SF9">
    <property type="entry name" value="SYNAPTOSOMAL-ASSOCIATED PROTEIN 29"/>
    <property type="match status" value="1"/>
</dbReference>
<dbReference type="EMBL" id="JBGBPQ010000010">
    <property type="protein sequence ID" value="KAL1519164.1"/>
    <property type="molecule type" value="Genomic_DNA"/>
</dbReference>
<keyword evidence="4" id="KW-0472">Membrane</keyword>
<evidence type="ECO:0000313" key="7">
    <source>
        <dbReference type="EMBL" id="KAL1519164.1"/>
    </source>
</evidence>
<dbReference type="AlphaFoldDB" id="A0AB34JBK1"/>
<organism evidence="7 8">
    <name type="scientific">Prymnesium parvum</name>
    <name type="common">Toxic golden alga</name>
    <dbReference type="NCBI Taxonomy" id="97485"/>
    <lineage>
        <taxon>Eukaryota</taxon>
        <taxon>Haptista</taxon>
        <taxon>Haptophyta</taxon>
        <taxon>Prymnesiophyceae</taxon>
        <taxon>Prymnesiales</taxon>
        <taxon>Prymnesiaceae</taxon>
        <taxon>Prymnesium</taxon>
    </lineage>
</organism>
<dbReference type="CDD" id="cd15861">
    <property type="entry name" value="SNARE_SNAP25N_23N_29N_SEC9N"/>
    <property type="match status" value="1"/>
</dbReference>
<dbReference type="PROSITE" id="PS50192">
    <property type="entry name" value="T_SNARE"/>
    <property type="match status" value="1"/>
</dbReference>
<evidence type="ECO:0000259" key="6">
    <source>
        <dbReference type="PROSITE" id="PS50192"/>
    </source>
</evidence>
<comment type="caution">
    <text evidence="7">The sequence shown here is derived from an EMBL/GenBank/DDBJ whole genome shotgun (WGS) entry which is preliminary data.</text>
</comment>
<dbReference type="InterPro" id="IPR044766">
    <property type="entry name" value="NPSN/SNAP25-like_N_SNARE"/>
</dbReference>
<accession>A0AB34JBK1</accession>
<protein>
    <recommendedName>
        <fullName evidence="6">t-SNARE coiled-coil homology domain-containing protein</fullName>
    </recommendedName>
</protein>
<dbReference type="GO" id="GO:0005886">
    <property type="term" value="C:plasma membrane"/>
    <property type="evidence" value="ECO:0007669"/>
    <property type="project" value="TreeGrafter"/>
</dbReference>
<comment type="similarity">
    <text evidence="2">Belongs to the SNAP-25 family.</text>
</comment>
<dbReference type="Gene3D" id="1.20.5.110">
    <property type="match status" value="2"/>
</dbReference>
<dbReference type="Proteomes" id="UP001515480">
    <property type="component" value="Unassembled WGS sequence"/>
</dbReference>
<dbReference type="SUPFAM" id="SSF58038">
    <property type="entry name" value="SNARE fusion complex"/>
    <property type="match status" value="2"/>
</dbReference>
<evidence type="ECO:0000256" key="2">
    <source>
        <dbReference type="ARBA" id="ARBA00009480"/>
    </source>
</evidence>
<dbReference type="InterPro" id="IPR000727">
    <property type="entry name" value="T_SNARE_dom"/>
</dbReference>
<evidence type="ECO:0000256" key="3">
    <source>
        <dbReference type="ARBA" id="ARBA00022448"/>
    </source>
</evidence>
<keyword evidence="8" id="KW-1185">Reference proteome</keyword>
<feature type="region of interest" description="Disordered" evidence="5">
    <location>
        <begin position="169"/>
        <end position="191"/>
    </location>
</feature>
<feature type="domain" description="T-SNARE coiled-coil homology" evidence="6">
    <location>
        <begin position="184"/>
        <end position="246"/>
    </location>
</feature>